<evidence type="ECO:0000256" key="8">
    <source>
        <dbReference type="ARBA" id="ARBA00022490"/>
    </source>
</evidence>
<evidence type="ECO:0000256" key="1">
    <source>
        <dbReference type="ARBA" id="ARBA00004210"/>
    </source>
</evidence>
<dbReference type="GO" id="GO:0035145">
    <property type="term" value="C:exon-exon junction complex"/>
    <property type="evidence" value="ECO:0007669"/>
    <property type="project" value="InterPro"/>
</dbReference>
<keyword evidence="14" id="KW-0866">Nonsense-mediated mRNA decay</keyword>
<keyword evidence="8" id="KW-0963">Cytoplasm</keyword>
<dbReference type="GO" id="GO:0005681">
    <property type="term" value="C:spliceosomal complex"/>
    <property type="evidence" value="ECO:0007669"/>
    <property type="project" value="UniProtKB-KW"/>
</dbReference>
<dbReference type="AlphaFoldDB" id="A0A3P8VT46"/>
<evidence type="ECO:0000256" key="3">
    <source>
        <dbReference type="ARBA" id="ARBA00004324"/>
    </source>
</evidence>
<dbReference type="Proteomes" id="UP000265120">
    <property type="component" value="Chromosome 17"/>
</dbReference>
<dbReference type="GO" id="GO:0030425">
    <property type="term" value="C:dendrite"/>
    <property type="evidence" value="ECO:0007669"/>
    <property type="project" value="UniProtKB-SubCell"/>
</dbReference>
<protein>
    <recommendedName>
        <fullName evidence="6">Protein CASC3</fullName>
    </recommendedName>
</protein>
<feature type="compositionally biased region" description="Basic residues" evidence="18">
    <location>
        <begin position="456"/>
        <end position="465"/>
    </location>
</feature>
<comment type="similarity">
    <text evidence="5">Belongs to the CASC3 family.</text>
</comment>
<feature type="compositionally biased region" description="Basic and acidic residues" evidence="18">
    <location>
        <begin position="218"/>
        <end position="266"/>
    </location>
</feature>
<sequence>MADRRRRRKRASQDSEDDDESGSTSDSGRSASPSTKGRLKEPVPVETTPIRVEAKSDVESECESEDGVGDAVLSDYDSADQEENCSHSEGLEEEEEAEQYSDEEPPAAVAATETQPPAPSCPTEGQAEEIEAAEEEGKLEGEFEGELEGEEEEVQKEDDGPSKDESKLEEKGNLAGERQSGDGQESTEDPELKGGKSGQKLDDDEDRKNPAYIPRKGLFFEHDVRGHAQEEERPKGRNRKLWKDDGRWEHDRFREEEQAPKSREELIAIYGYDIRNGGGAGDRPYRQRRPRQSLSPSRDKRWREGGGERGARSWQGGGVHRGGPPPSSSQPSSTPSPSHPFSSAPRSYIPSRPPASRSRGPHLGHTQPTPHSHYRNQESNTAQMRSRDRPSSKVQSESVSDVGVTSRGGLSGGSRGGAVLVVENSNISQESVDGQDLSTATFTASVPPPSGSHQFTSRRHPRKQRGTAERGSPQPAVSSSTPDPSLQSSTGAAREASPPAERPVERKSYSLGRRTRSRPADLGSKQPSVDETPARGNASSPSNVGRKGWTGGEGRSQIGVGGMTTELDQDMGRLNLAGQSWSQSPASYIRSEMRGLPSTMHMSSAPPPPFSSIEEMSVGSSRAKRYSSQRQRTVPEPTPPLHLGVMEGHYYEPMSYQGPIYAHGEAPAPIPPQGMLVQPEMHMAHPGLHPHQSGGPITNPTIYGGPPVSLSPGQPQQLLPPPFYPPPGVMTFPYPTIYPSPQVVPFYQFFKTKIFKLFFQNWCPFINSLKLFSSRLNLEPSVPPGRVGHFLKKPAVCLNNQSYGSYHWLNIVFIY</sequence>
<dbReference type="GO" id="GO:0008380">
    <property type="term" value="P:RNA splicing"/>
    <property type="evidence" value="ECO:0007669"/>
    <property type="project" value="UniProtKB-KW"/>
</dbReference>
<evidence type="ECO:0000259" key="19">
    <source>
        <dbReference type="SMART" id="SM01044"/>
    </source>
</evidence>
<feature type="compositionally biased region" description="Low complexity" evidence="18">
    <location>
        <begin position="478"/>
        <end position="499"/>
    </location>
</feature>
<dbReference type="GO" id="GO:0016607">
    <property type="term" value="C:nuclear speck"/>
    <property type="evidence" value="ECO:0007669"/>
    <property type="project" value="UniProtKB-SubCell"/>
</dbReference>
<dbReference type="GeneTree" id="ENSGT00390000006930"/>
<evidence type="ECO:0000256" key="11">
    <source>
        <dbReference type="ARBA" id="ARBA00022816"/>
    </source>
</evidence>
<dbReference type="InParanoid" id="A0A3P8VT46"/>
<feature type="region of interest" description="Disordered" evidence="18">
    <location>
        <begin position="1"/>
        <end position="563"/>
    </location>
</feature>
<dbReference type="SMART" id="SM01044">
    <property type="entry name" value="Btz"/>
    <property type="match status" value="1"/>
</dbReference>
<keyword evidence="13" id="KW-0694">RNA-binding</keyword>
<reference evidence="20 21" key="1">
    <citation type="journal article" date="2014" name="Nat. Genet.">
        <title>Whole-genome sequence of a flatfish provides insights into ZW sex chromosome evolution and adaptation to a benthic lifestyle.</title>
        <authorList>
            <person name="Chen S."/>
            <person name="Zhang G."/>
            <person name="Shao C."/>
            <person name="Huang Q."/>
            <person name="Liu G."/>
            <person name="Zhang P."/>
            <person name="Song W."/>
            <person name="An N."/>
            <person name="Chalopin D."/>
            <person name="Volff J.N."/>
            <person name="Hong Y."/>
            <person name="Li Q."/>
            <person name="Sha Z."/>
            <person name="Zhou H."/>
            <person name="Xie M."/>
            <person name="Yu Q."/>
            <person name="Liu Y."/>
            <person name="Xiang H."/>
            <person name="Wang N."/>
            <person name="Wu K."/>
            <person name="Yang C."/>
            <person name="Zhou Q."/>
            <person name="Liao X."/>
            <person name="Yang L."/>
            <person name="Hu Q."/>
            <person name="Zhang J."/>
            <person name="Meng L."/>
            <person name="Jin L."/>
            <person name="Tian Y."/>
            <person name="Lian J."/>
            <person name="Yang J."/>
            <person name="Miao G."/>
            <person name="Liu S."/>
            <person name="Liang Z."/>
            <person name="Yan F."/>
            <person name="Li Y."/>
            <person name="Sun B."/>
            <person name="Zhang H."/>
            <person name="Zhang J."/>
            <person name="Zhu Y."/>
            <person name="Du M."/>
            <person name="Zhao Y."/>
            <person name="Schartl M."/>
            <person name="Tang Q."/>
            <person name="Wang J."/>
        </authorList>
    </citation>
    <scope>NUCLEOTIDE SEQUENCE</scope>
</reference>
<keyword evidence="9" id="KW-0507">mRNA processing</keyword>
<evidence type="ECO:0000256" key="12">
    <source>
        <dbReference type="ARBA" id="ARBA00022845"/>
    </source>
</evidence>
<dbReference type="InterPro" id="IPR018545">
    <property type="entry name" value="Btz_dom"/>
</dbReference>
<feature type="compositionally biased region" description="Polar residues" evidence="18">
    <location>
        <begin position="423"/>
        <end position="444"/>
    </location>
</feature>
<evidence type="ECO:0000256" key="9">
    <source>
        <dbReference type="ARBA" id="ARBA00022664"/>
    </source>
</evidence>
<dbReference type="GO" id="GO:0048471">
    <property type="term" value="C:perinuclear region of cytoplasm"/>
    <property type="evidence" value="ECO:0007669"/>
    <property type="project" value="UniProtKB-SubCell"/>
</dbReference>
<feature type="compositionally biased region" description="Basic and acidic residues" evidence="18">
    <location>
        <begin position="297"/>
        <end position="311"/>
    </location>
</feature>
<dbReference type="Pfam" id="PF09405">
    <property type="entry name" value="Btz"/>
    <property type="match status" value="1"/>
</dbReference>
<feature type="compositionally biased region" description="Acidic residues" evidence="18">
    <location>
        <begin position="59"/>
        <end position="68"/>
    </location>
</feature>
<evidence type="ECO:0000256" key="2">
    <source>
        <dbReference type="ARBA" id="ARBA00004279"/>
    </source>
</evidence>
<feature type="compositionally biased region" description="Basic residues" evidence="18">
    <location>
        <begin position="1"/>
        <end position="10"/>
    </location>
</feature>
<keyword evidence="11" id="KW-0509">mRNA transport</keyword>
<evidence type="ECO:0000256" key="13">
    <source>
        <dbReference type="ARBA" id="ARBA00022884"/>
    </source>
</evidence>
<keyword evidence="10" id="KW-0747">Spliceosome</keyword>
<feature type="compositionally biased region" description="Low complexity" evidence="18">
    <location>
        <begin position="329"/>
        <end position="358"/>
    </location>
</feature>
<evidence type="ECO:0000256" key="10">
    <source>
        <dbReference type="ARBA" id="ARBA00022728"/>
    </source>
</evidence>
<dbReference type="STRING" id="244447.ENSCSEP00000015630"/>
<dbReference type="PANTHER" id="PTHR13434:SF0">
    <property type="entry name" value="PROTEIN CASC3"/>
    <property type="match status" value="1"/>
</dbReference>
<evidence type="ECO:0000256" key="16">
    <source>
        <dbReference type="ARBA" id="ARBA00023242"/>
    </source>
</evidence>
<dbReference type="GO" id="GO:0006397">
    <property type="term" value="P:mRNA processing"/>
    <property type="evidence" value="ECO:0007669"/>
    <property type="project" value="UniProtKB-KW"/>
</dbReference>
<keyword evidence="7" id="KW-0813">Transport</keyword>
<keyword evidence="12" id="KW-0810">Translation regulation</keyword>
<dbReference type="GO" id="GO:0010494">
    <property type="term" value="C:cytoplasmic stress granule"/>
    <property type="evidence" value="ECO:0007669"/>
    <property type="project" value="UniProtKB-SubCell"/>
</dbReference>
<dbReference type="GO" id="GO:0051028">
    <property type="term" value="P:mRNA transport"/>
    <property type="evidence" value="ECO:0007669"/>
    <property type="project" value="UniProtKB-KW"/>
</dbReference>
<feature type="domain" description="Btz" evidence="19">
    <location>
        <begin position="173"/>
        <end position="279"/>
    </location>
</feature>
<feature type="compositionally biased region" description="Acidic residues" evidence="18">
    <location>
        <begin position="142"/>
        <end position="156"/>
    </location>
</feature>
<dbReference type="InterPro" id="IPR028544">
    <property type="entry name" value="CASC3"/>
</dbReference>
<dbReference type="PANTHER" id="PTHR13434">
    <property type="entry name" value="PROTEIN CASC3"/>
    <property type="match status" value="1"/>
</dbReference>
<evidence type="ECO:0000313" key="21">
    <source>
        <dbReference type="Proteomes" id="UP000265120"/>
    </source>
</evidence>
<evidence type="ECO:0000256" key="4">
    <source>
        <dbReference type="ARBA" id="ARBA00004556"/>
    </source>
</evidence>
<reference evidence="20" key="3">
    <citation type="submission" date="2025-09" db="UniProtKB">
        <authorList>
            <consortium name="Ensembl"/>
        </authorList>
    </citation>
    <scope>IDENTIFICATION</scope>
</reference>
<accession>A0A3P8VT46</accession>
<organism evidence="20 21">
    <name type="scientific">Cynoglossus semilaevis</name>
    <name type="common">Tongue sole</name>
    <dbReference type="NCBI Taxonomy" id="244447"/>
    <lineage>
        <taxon>Eukaryota</taxon>
        <taxon>Metazoa</taxon>
        <taxon>Chordata</taxon>
        <taxon>Craniata</taxon>
        <taxon>Vertebrata</taxon>
        <taxon>Euteleostomi</taxon>
        <taxon>Actinopterygii</taxon>
        <taxon>Neopterygii</taxon>
        <taxon>Teleostei</taxon>
        <taxon>Neoteleostei</taxon>
        <taxon>Acanthomorphata</taxon>
        <taxon>Carangaria</taxon>
        <taxon>Pleuronectiformes</taxon>
        <taxon>Pleuronectoidei</taxon>
        <taxon>Cynoglossidae</taxon>
        <taxon>Cynoglossinae</taxon>
        <taxon>Cynoglossus</taxon>
    </lineage>
</organism>
<proteinExistence type="inferred from homology"/>
<feature type="compositionally biased region" description="Low complexity" evidence="18">
    <location>
        <begin position="22"/>
        <end position="35"/>
    </location>
</feature>
<dbReference type="FunCoup" id="A0A3P8VT46">
    <property type="interactions" value="878"/>
</dbReference>
<dbReference type="GO" id="GO:0003729">
    <property type="term" value="F:mRNA binding"/>
    <property type="evidence" value="ECO:0007669"/>
    <property type="project" value="InterPro"/>
</dbReference>
<reference evidence="20" key="2">
    <citation type="submission" date="2025-08" db="UniProtKB">
        <authorList>
            <consortium name="Ensembl"/>
        </authorList>
    </citation>
    <scope>IDENTIFICATION</scope>
</reference>
<evidence type="ECO:0000256" key="14">
    <source>
        <dbReference type="ARBA" id="ARBA00023161"/>
    </source>
</evidence>
<comment type="subcellular location">
    <subcellularLocation>
        <location evidence="2">Cell projection</location>
        <location evidence="2">Dendrite</location>
    </subcellularLocation>
    <subcellularLocation>
        <location evidence="1">Cytoplasm</location>
        <location evidence="1">Stress granule</location>
    </subcellularLocation>
    <subcellularLocation>
        <location evidence="4">Cytoplasm</location>
        <location evidence="4">Perinuclear region</location>
    </subcellularLocation>
    <subcellularLocation>
        <location evidence="3">Nucleus speckle</location>
    </subcellularLocation>
</comment>
<feature type="compositionally biased region" description="Acidic residues" evidence="18">
    <location>
        <begin position="91"/>
        <end position="105"/>
    </location>
</feature>
<evidence type="ECO:0000256" key="15">
    <source>
        <dbReference type="ARBA" id="ARBA00023187"/>
    </source>
</evidence>
<evidence type="ECO:0000313" key="20">
    <source>
        <dbReference type="Ensembl" id="ENSCSEP00000015630.1"/>
    </source>
</evidence>
<feature type="compositionally biased region" description="Basic and acidic residues" evidence="18">
    <location>
        <begin position="157"/>
        <end position="172"/>
    </location>
</feature>
<feature type="compositionally biased region" description="Gly residues" evidence="18">
    <location>
        <begin position="548"/>
        <end position="562"/>
    </location>
</feature>
<feature type="compositionally biased region" description="Low complexity" evidence="18">
    <location>
        <begin position="106"/>
        <end position="115"/>
    </location>
</feature>
<dbReference type="Ensembl" id="ENSCSET00000015822.1">
    <property type="protein sequence ID" value="ENSCSEP00000015630.1"/>
    <property type="gene ID" value="ENSCSEG00000010047.1"/>
</dbReference>
<keyword evidence="21" id="KW-1185">Reference proteome</keyword>
<dbReference type="GO" id="GO:0000184">
    <property type="term" value="P:nuclear-transcribed mRNA catabolic process, nonsense-mediated decay"/>
    <property type="evidence" value="ECO:0007669"/>
    <property type="project" value="UniProtKB-KW"/>
</dbReference>
<evidence type="ECO:0000256" key="18">
    <source>
        <dbReference type="SAM" id="MobiDB-lite"/>
    </source>
</evidence>
<keyword evidence="16" id="KW-0539">Nucleus</keyword>
<evidence type="ECO:0000256" key="6">
    <source>
        <dbReference type="ARBA" id="ARBA00019964"/>
    </source>
</evidence>
<evidence type="ECO:0000256" key="17">
    <source>
        <dbReference type="ARBA" id="ARBA00023273"/>
    </source>
</evidence>
<keyword evidence="17" id="KW-0966">Cell projection</keyword>
<evidence type="ECO:0000256" key="7">
    <source>
        <dbReference type="ARBA" id="ARBA00022448"/>
    </source>
</evidence>
<evidence type="ECO:0000256" key="5">
    <source>
        <dbReference type="ARBA" id="ARBA00009548"/>
    </source>
</evidence>
<name>A0A3P8VT46_CYNSE</name>
<keyword evidence="15" id="KW-0508">mRNA splicing</keyword>
<dbReference type="GO" id="GO:0006417">
    <property type="term" value="P:regulation of translation"/>
    <property type="evidence" value="ECO:0007669"/>
    <property type="project" value="UniProtKB-KW"/>
</dbReference>